<dbReference type="Gene3D" id="3.90.550.50">
    <property type="match status" value="1"/>
</dbReference>
<evidence type="ECO:0000256" key="13">
    <source>
        <dbReference type="ARBA" id="ARBA00023136"/>
    </source>
</evidence>
<comment type="subcellular location">
    <subcellularLocation>
        <location evidence="2">Membrane</location>
        <topology evidence="2">Single-pass type II membrane protein</topology>
    </subcellularLocation>
</comment>
<dbReference type="FunFam" id="3.90.550.50:FF:000007">
    <property type="entry name" value="Glycoprotein-N-acetylgalactosamine 3-beta-galactosyltransferase 1"/>
    <property type="match status" value="1"/>
</dbReference>
<gene>
    <name evidence="19" type="ORF">KIL84_021200</name>
</gene>
<evidence type="ECO:0000256" key="5">
    <source>
        <dbReference type="ARBA" id="ARBA00012557"/>
    </source>
</evidence>
<protein>
    <recommendedName>
        <fullName evidence="5">N-acetylgalactosaminide beta-1,3-galactosyltransferase</fullName>
        <ecNumber evidence="5">2.4.1.122</ecNumber>
    </recommendedName>
</protein>
<dbReference type="PANTHER" id="PTHR23033:SF9">
    <property type="entry name" value="GLYCOPROTEIN-N-ACETYLGALACTOSAMINE 3-BETA-GALACTOSYLTRANSFERASE 1-A"/>
    <property type="match status" value="1"/>
</dbReference>
<evidence type="ECO:0000256" key="14">
    <source>
        <dbReference type="ARBA" id="ARBA00023157"/>
    </source>
</evidence>
<dbReference type="AlphaFoldDB" id="A0A9D3XB46"/>
<organism evidence="19 20">
    <name type="scientific">Mauremys mutica</name>
    <name type="common">yellowpond turtle</name>
    <dbReference type="NCBI Taxonomy" id="74926"/>
    <lineage>
        <taxon>Eukaryota</taxon>
        <taxon>Metazoa</taxon>
        <taxon>Chordata</taxon>
        <taxon>Craniata</taxon>
        <taxon>Vertebrata</taxon>
        <taxon>Euteleostomi</taxon>
        <taxon>Archelosauria</taxon>
        <taxon>Testudinata</taxon>
        <taxon>Testudines</taxon>
        <taxon>Cryptodira</taxon>
        <taxon>Durocryptodira</taxon>
        <taxon>Testudinoidea</taxon>
        <taxon>Geoemydidae</taxon>
        <taxon>Geoemydinae</taxon>
        <taxon>Mauremys</taxon>
    </lineage>
</organism>
<keyword evidence="13 17" id="KW-0472">Membrane</keyword>
<dbReference type="Proteomes" id="UP000827986">
    <property type="component" value="Unassembled WGS sequence"/>
</dbReference>
<feature type="transmembrane region" description="Helical" evidence="17">
    <location>
        <begin position="41"/>
        <end position="61"/>
    </location>
</feature>
<evidence type="ECO:0000256" key="8">
    <source>
        <dbReference type="ARBA" id="ARBA00022692"/>
    </source>
</evidence>
<evidence type="ECO:0000259" key="18">
    <source>
        <dbReference type="Pfam" id="PF02434"/>
    </source>
</evidence>
<evidence type="ECO:0000256" key="15">
    <source>
        <dbReference type="ARBA" id="ARBA00023211"/>
    </source>
</evidence>
<evidence type="ECO:0000313" key="19">
    <source>
        <dbReference type="EMBL" id="KAH1176466.1"/>
    </source>
</evidence>
<sequence length="357" mass="41189">MRAGARGAARAGGASPFADVQEDKDRMCHLTMKLLPRTQELWLCLGMVMGVAIGFTFIYTFRTEQSTSAPVRRPHYYHSHPVEDNATAAELYNKVRILCWVMTGPSNLETKARHVQATWTRHCNVVLFMSSVRDDGFPTVGLDVKEGRDQLYWKTIRAFQYVHRHHLEQADWFLKADDDTFVVLDNLRWLLANHTPEEPVYFGKRFKPFVKQGYMSGGAGYVLSKEALRRFVEGFRTQVCTHTSPVEDLALGQCMEKVGVQAGDTRDTKGRETFHPFPPERHLMENLRLDHYYPTYSFYPILLGAQSCSDLSISFHYVRPEEMYMLEYLSRHLRPHGYRPRYQPALTAGNRTEPREG</sequence>
<comment type="similarity">
    <text evidence="4">Belongs to the glycosyltransferase 31 family. Beta3-Gal-T subfamily.</text>
</comment>
<keyword evidence="9" id="KW-0479">Metal-binding</keyword>
<reference evidence="19" key="1">
    <citation type="submission" date="2021-09" db="EMBL/GenBank/DDBJ databases">
        <title>The genome of Mauremys mutica provides insights into the evolution of semi-aquatic lifestyle.</title>
        <authorList>
            <person name="Gong S."/>
            <person name="Gao Y."/>
        </authorList>
    </citation>
    <scope>NUCLEOTIDE SEQUENCE</scope>
    <source>
        <strain evidence="19">MM-2020</strain>
        <tissue evidence="19">Muscle</tissue>
    </source>
</reference>
<evidence type="ECO:0000256" key="10">
    <source>
        <dbReference type="ARBA" id="ARBA00022741"/>
    </source>
</evidence>
<keyword evidence="20" id="KW-1185">Reference proteome</keyword>
<dbReference type="EMBL" id="JAHDVG010000475">
    <property type="protein sequence ID" value="KAH1176466.1"/>
    <property type="molecule type" value="Genomic_DNA"/>
</dbReference>
<comment type="cofactor">
    <cofactor evidence="1">
        <name>Mn(2+)</name>
        <dbReference type="ChEBI" id="CHEBI:29035"/>
    </cofactor>
</comment>
<evidence type="ECO:0000256" key="9">
    <source>
        <dbReference type="ARBA" id="ARBA00022723"/>
    </source>
</evidence>
<dbReference type="EC" id="2.4.1.122" evidence="5"/>
<dbReference type="Pfam" id="PF02434">
    <property type="entry name" value="Fringe"/>
    <property type="match status" value="1"/>
</dbReference>
<dbReference type="OrthoDB" id="414175at2759"/>
<comment type="catalytic activity">
    <reaction evidence="16">
        <text>an N-acetyl-alpha-D-galactosaminyl derivative + UDP-alpha-D-galactose = a beta-D-galactosyl-(1-&gt;3)-N-acetyl-alpha-D-galactosaminyl derivative + UDP + H(+)</text>
        <dbReference type="Rhea" id="RHEA:15621"/>
        <dbReference type="ChEBI" id="CHEBI:15378"/>
        <dbReference type="ChEBI" id="CHEBI:28257"/>
        <dbReference type="ChEBI" id="CHEBI:58223"/>
        <dbReference type="ChEBI" id="CHEBI:66914"/>
        <dbReference type="ChEBI" id="CHEBI:133470"/>
        <dbReference type="EC" id="2.4.1.122"/>
    </reaction>
</comment>
<evidence type="ECO:0000256" key="12">
    <source>
        <dbReference type="ARBA" id="ARBA00022989"/>
    </source>
</evidence>
<proteinExistence type="inferred from homology"/>
<evidence type="ECO:0000256" key="16">
    <source>
        <dbReference type="ARBA" id="ARBA00048842"/>
    </source>
</evidence>
<keyword evidence="10" id="KW-0547">Nucleotide-binding</keyword>
<dbReference type="GO" id="GO:0000166">
    <property type="term" value="F:nucleotide binding"/>
    <property type="evidence" value="ECO:0007669"/>
    <property type="project" value="UniProtKB-KW"/>
</dbReference>
<evidence type="ECO:0000313" key="20">
    <source>
        <dbReference type="Proteomes" id="UP000827986"/>
    </source>
</evidence>
<evidence type="ECO:0000256" key="6">
    <source>
        <dbReference type="ARBA" id="ARBA00022676"/>
    </source>
</evidence>
<evidence type="ECO:0000256" key="3">
    <source>
        <dbReference type="ARBA" id="ARBA00004922"/>
    </source>
</evidence>
<evidence type="ECO:0000256" key="17">
    <source>
        <dbReference type="SAM" id="Phobius"/>
    </source>
</evidence>
<dbReference type="GO" id="GO:0016263">
    <property type="term" value="F:glycoprotein-N-acetylgalactosamine 3-beta-galactosyltransferase activity"/>
    <property type="evidence" value="ECO:0007669"/>
    <property type="project" value="UniProtKB-EC"/>
</dbReference>
<keyword evidence="14" id="KW-1015">Disulfide bond</keyword>
<evidence type="ECO:0000256" key="1">
    <source>
        <dbReference type="ARBA" id="ARBA00001936"/>
    </source>
</evidence>
<dbReference type="InterPro" id="IPR026050">
    <property type="entry name" value="C1GALT1/C1GALT1_chp1"/>
</dbReference>
<dbReference type="PANTHER" id="PTHR23033">
    <property type="entry name" value="BETA1,3-GALACTOSYLTRANSFERASE"/>
    <property type="match status" value="1"/>
</dbReference>
<keyword evidence="15" id="KW-0464">Manganese</keyword>
<comment type="caution">
    <text evidence="19">The sequence shown here is derived from an EMBL/GenBank/DDBJ whole genome shotgun (WGS) entry which is preliminary data.</text>
</comment>
<keyword evidence="7" id="KW-0808">Transferase</keyword>
<keyword evidence="11" id="KW-0735">Signal-anchor</keyword>
<keyword evidence="6" id="KW-0328">Glycosyltransferase</keyword>
<evidence type="ECO:0000256" key="7">
    <source>
        <dbReference type="ARBA" id="ARBA00022679"/>
    </source>
</evidence>
<name>A0A9D3XB46_9SAUR</name>
<feature type="domain" description="Fringe-like glycosyltransferase" evidence="18">
    <location>
        <begin position="106"/>
        <end position="261"/>
    </location>
</feature>
<evidence type="ECO:0000256" key="2">
    <source>
        <dbReference type="ARBA" id="ARBA00004606"/>
    </source>
</evidence>
<evidence type="ECO:0000256" key="4">
    <source>
        <dbReference type="ARBA" id="ARBA00006462"/>
    </source>
</evidence>
<keyword evidence="8 17" id="KW-0812">Transmembrane</keyword>
<dbReference type="GO" id="GO:0046872">
    <property type="term" value="F:metal ion binding"/>
    <property type="evidence" value="ECO:0007669"/>
    <property type="project" value="UniProtKB-KW"/>
</dbReference>
<dbReference type="GO" id="GO:0016020">
    <property type="term" value="C:membrane"/>
    <property type="evidence" value="ECO:0007669"/>
    <property type="project" value="UniProtKB-SubCell"/>
</dbReference>
<evidence type="ECO:0000256" key="11">
    <source>
        <dbReference type="ARBA" id="ARBA00022968"/>
    </source>
</evidence>
<keyword evidence="12 17" id="KW-1133">Transmembrane helix</keyword>
<accession>A0A9D3XB46</accession>
<dbReference type="GO" id="GO:0001525">
    <property type="term" value="P:angiogenesis"/>
    <property type="evidence" value="ECO:0007669"/>
    <property type="project" value="UniProtKB-ARBA"/>
</dbReference>
<comment type="pathway">
    <text evidence="3">Protein modification; protein glycosylation.</text>
</comment>
<dbReference type="InterPro" id="IPR003378">
    <property type="entry name" value="Fringe-like_glycosylTrfase"/>
</dbReference>